<sequence length="234" mass="26532">MAFSGLLLLDELILTNNSLDILRRSWFSEMPILSKLFLGANRIAYLPPRTFENLAKLDELVVSSNLIQYLPMDTFYGLPLLTKLDLSSNKIMFINHEVFQPLQTLKHLLLFQNRLSVLPILPGSVNFLFLHKNPWECNCQLARSMEPLMAKIQYLDDIVCDRPPNFAGHQVMSIRPGDCVSLPPSPSPTTHLLPSALLNLSFFYGFLGKCYLSTCLKAGPFDKSKRFELINLVS</sequence>
<dbReference type="InterPro" id="IPR032675">
    <property type="entry name" value="LRR_dom_sf"/>
</dbReference>
<evidence type="ECO:0000256" key="1">
    <source>
        <dbReference type="ARBA" id="ARBA00022614"/>
    </source>
</evidence>
<dbReference type="GO" id="GO:0007616">
    <property type="term" value="P:long-term memory"/>
    <property type="evidence" value="ECO:0007669"/>
    <property type="project" value="TreeGrafter"/>
</dbReference>
<proteinExistence type="predicted"/>
<dbReference type="OMA" id="MAFPIMA"/>
<keyword evidence="1" id="KW-0433">Leucine-rich repeat</keyword>
<keyword evidence="2" id="KW-0677">Repeat</keyword>
<evidence type="ECO:0000256" key="2">
    <source>
        <dbReference type="ARBA" id="ARBA00022737"/>
    </source>
</evidence>
<evidence type="ECO:0008006" key="5">
    <source>
        <dbReference type="Google" id="ProtNLM"/>
    </source>
</evidence>
<dbReference type="GeneTree" id="ENSGT00940000158402"/>
<protein>
    <recommendedName>
        <fullName evidence="5">LRRCT domain-containing protein</fullName>
    </recommendedName>
</protein>
<dbReference type="Ensembl" id="ENSPMRT00000038971.1">
    <property type="protein sequence ID" value="ENSPMRP00000036801.1"/>
    <property type="gene ID" value="ENSPMRG00000023701.1"/>
</dbReference>
<dbReference type="PANTHER" id="PTHR24366:SF158">
    <property type="entry name" value="PLATELET GLYCOPROTEIN IB ALPHA CHAIN-LIKE-RELATED"/>
    <property type="match status" value="1"/>
</dbReference>
<organism evidence="3 4">
    <name type="scientific">Podarcis muralis</name>
    <name type="common">Wall lizard</name>
    <name type="synonym">Lacerta muralis</name>
    <dbReference type="NCBI Taxonomy" id="64176"/>
    <lineage>
        <taxon>Eukaryota</taxon>
        <taxon>Metazoa</taxon>
        <taxon>Chordata</taxon>
        <taxon>Craniata</taxon>
        <taxon>Vertebrata</taxon>
        <taxon>Euteleostomi</taxon>
        <taxon>Lepidosauria</taxon>
        <taxon>Squamata</taxon>
        <taxon>Bifurcata</taxon>
        <taxon>Unidentata</taxon>
        <taxon>Episquamata</taxon>
        <taxon>Laterata</taxon>
        <taxon>Lacertibaenia</taxon>
        <taxon>Lacertidae</taxon>
        <taxon>Podarcis</taxon>
    </lineage>
</organism>
<evidence type="ECO:0000313" key="4">
    <source>
        <dbReference type="Proteomes" id="UP000472272"/>
    </source>
</evidence>
<dbReference type="InterPro" id="IPR001611">
    <property type="entry name" value="Leu-rich_rpt"/>
</dbReference>
<dbReference type="Proteomes" id="UP000472272">
    <property type="component" value="Unplaced"/>
</dbReference>
<dbReference type="Gene3D" id="3.80.10.10">
    <property type="entry name" value="Ribonuclease Inhibitor"/>
    <property type="match status" value="1"/>
</dbReference>
<reference evidence="3" key="1">
    <citation type="submission" date="2025-08" db="UniProtKB">
        <authorList>
            <consortium name="Ensembl"/>
        </authorList>
    </citation>
    <scope>IDENTIFICATION</scope>
</reference>
<reference evidence="3" key="2">
    <citation type="submission" date="2025-09" db="UniProtKB">
        <authorList>
            <consortium name="Ensembl"/>
        </authorList>
    </citation>
    <scope>IDENTIFICATION</scope>
</reference>
<dbReference type="InterPro" id="IPR003591">
    <property type="entry name" value="Leu-rich_rpt_typical-subtyp"/>
</dbReference>
<dbReference type="AlphaFoldDB" id="A0A670KID3"/>
<evidence type="ECO:0000313" key="3">
    <source>
        <dbReference type="Ensembl" id="ENSPMRP00000036801.1"/>
    </source>
</evidence>
<keyword evidence="4" id="KW-1185">Reference proteome</keyword>
<name>A0A670KID3_PODMU</name>
<dbReference type="GO" id="GO:0005886">
    <property type="term" value="C:plasma membrane"/>
    <property type="evidence" value="ECO:0007669"/>
    <property type="project" value="TreeGrafter"/>
</dbReference>
<dbReference type="Pfam" id="PF13855">
    <property type="entry name" value="LRR_8"/>
    <property type="match status" value="1"/>
</dbReference>
<dbReference type="PANTHER" id="PTHR24366">
    <property type="entry name" value="IG(IMMUNOGLOBULIN) AND LRR(LEUCINE RICH REPEAT) DOMAINS"/>
    <property type="match status" value="1"/>
</dbReference>
<accession>A0A670KID3</accession>
<dbReference type="SMART" id="SM00369">
    <property type="entry name" value="LRR_TYP"/>
    <property type="match status" value="5"/>
</dbReference>
<dbReference type="SUPFAM" id="SSF52058">
    <property type="entry name" value="L domain-like"/>
    <property type="match status" value="1"/>
</dbReference>